<proteinExistence type="predicted"/>
<keyword evidence="3" id="KW-1185">Reference proteome</keyword>
<protein>
    <submittedName>
        <fullName evidence="2">Uncharacterized protein</fullName>
    </submittedName>
</protein>
<evidence type="ECO:0000313" key="3">
    <source>
        <dbReference type="Proteomes" id="UP001066276"/>
    </source>
</evidence>
<accession>A0AAV7THN1</accession>
<dbReference type="EMBL" id="JANPWB010000006">
    <property type="protein sequence ID" value="KAJ1175918.1"/>
    <property type="molecule type" value="Genomic_DNA"/>
</dbReference>
<dbReference type="Proteomes" id="UP001066276">
    <property type="component" value="Chromosome 3_2"/>
</dbReference>
<evidence type="ECO:0000256" key="1">
    <source>
        <dbReference type="SAM" id="MobiDB-lite"/>
    </source>
</evidence>
<gene>
    <name evidence="2" type="ORF">NDU88_001203</name>
</gene>
<reference evidence="2" key="1">
    <citation type="journal article" date="2022" name="bioRxiv">
        <title>Sequencing and chromosome-scale assembly of the giantPleurodeles waltlgenome.</title>
        <authorList>
            <person name="Brown T."/>
            <person name="Elewa A."/>
            <person name="Iarovenko S."/>
            <person name="Subramanian E."/>
            <person name="Araus A.J."/>
            <person name="Petzold A."/>
            <person name="Susuki M."/>
            <person name="Suzuki K.-i.T."/>
            <person name="Hayashi T."/>
            <person name="Toyoda A."/>
            <person name="Oliveira C."/>
            <person name="Osipova E."/>
            <person name="Leigh N.D."/>
            <person name="Simon A."/>
            <person name="Yun M.H."/>
        </authorList>
    </citation>
    <scope>NUCLEOTIDE SEQUENCE</scope>
    <source>
        <strain evidence="2">20211129_DDA</strain>
        <tissue evidence="2">Liver</tissue>
    </source>
</reference>
<sequence length="66" mass="6801">MRVTALFSSKPLSVAALVRPGLSARISQSHGGHRPRLSRAPLAARVGGSPPPIGHCSGAHRATPRS</sequence>
<evidence type="ECO:0000313" key="2">
    <source>
        <dbReference type="EMBL" id="KAJ1175918.1"/>
    </source>
</evidence>
<organism evidence="2 3">
    <name type="scientific">Pleurodeles waltl</name>
    <name type="common">Iberian ribbed newt</name>
    <dbReference type="NCBI Taxonomy" id="8319"/>
    <lineage>
        <taxon>Eukaryota</taxon>
        <taxon>Metazoa</taxon>
        <taxon>Chordata</taxon>
        <taxon>Craniata</taxon>
        <taxon>Vertebrata</taxon>
        <taxon>Euteleostomi</taxon>
        <taxon>Amphibia</taxon>
        <taxon>Batrachia</taxon>
        <taxon>Caudata</taxon>
        <taxon>Salamandroidea</taxon>
        <taxon>Salamandridae</taxon>
        <taxon>Pleurodelinae</taxon>
        <taxon>Pleurodeles</taxon>
    </lineage>
</organism>
<dbReference type="AlphaFoldDB" id="A0AAV7THN1"/>
<name>A0AAV7THN1_PLEWA</name>
<comment type="caution">
    <text evidence="2">The sequence shown here is derived from an EMBL/GenBank/DDBJ whole genome shotgun (WGS) entry which is preliminary data.</text>
</comment>
<feature type="region of interest" description="Disordered" evidence="1">
    <location>
        <begin position="26"/>
        <end position="66"/>
    </location>
</feature>